<dbReference type="EMBL" id="JAGKQM010000018">
    <property type="protein sequence ID" value="KAH0864123.1"/>
    <property type="molecule type" value="Genomic_DNA"/>
</dbReference>
<evidence type="ECO:0000313" key="1">
    <source>
        <dbReference type="EMBL" id="KAH0864123.1"/>
    </source>
</evidence>
<sequence>MEHFRFIRLTSFAYVSTTNIVGQVKGTRTSYNKRDSEYNASLLP</sequence>
<keyword evidence="2" id="KW-1185">Reference proteome</keyword>
<evidence type="ECO:0000313" key="2">
    <source>
        <dbReference type="Proteomes" id="UP000824890"/>
    </source>
</evidence>
<organism evidence="1 2">
    <name type="scientific">Brassica napus</name>
    <name type="common">Rape</name>
    <dbReference type="NCBI Taxonomy" id="3708"/>
    <lineage>
        <taxon>Eukaryota</taxon>
        <taxon>Viridiplantae</taxon>
        <taxon>Streptophyta</taxon>
        <taxon>Embryophyta</taxon>
        <taxon>Tracheophyta</taxon>
        <taxon>Spermatophyta</taxon>
        <taxon>Magnoliopsida</taxon>
        <taxon>eudicotyledons</taxon>
        <taxon>Gunneridae</taxon>
        <taxon>Pentapetalae</taxon>
        <taxon>rosids</taxon>
        <taxon>malvids</taxon>
        <taxon>Brassicales</taxon>
        <taxon>Brassicaceae</taxon>
        <taxon>Brassiceae</taxon>
        <taxon>Brassica</taxon>
    </lineage>
</organism>
<accession>A0ABQ7Y7E5</accession>
<gene>
    <name evidence="1" type="ORF">HID58_081334</name>
</gene>
<name>A0ABQ7Y7E5_BRANA</name>
<proteinExistence type="predicted"/>
<comment type="caution">
    <text evidence="1">The sequence shown here is derived from an EMBL/GenBank/DDBJ whole genome shotgun (WGS) entry which is preliminary data.</text>
</comment>
<protein>
    <submittedName>
        <fullName evidence="1">Uncharacterized protein</fullName>
    </submittedName>
</protein>
<dbReference type="Proteomes" id="UP000824890">
    <property type="component" value="Unassembled WGS sequence"/>
</dbReference>
<reference evidence="1 2" key="1">
    <citation type="submission" date="2021-05" db="EMBL/GenBank/DDBJ databases">
        <title>Genome Assembly of Synthetic Allotetraploid Brassica napus Reveals Homoeologous Exchanges between Subgenomes.</title>
        <authorList>
            <person name="Davis J.T."/>
        </authorList>
    </citation>
    <scope>NUCLEOTIDE SEQUENCE [LARGE SCALE GENOMIC DNA]</scope>
    <source>
        <strain evidence="2">cv. Da-Ae</strain>
        <tissue evidence="1">Seedling</tissue>
    </source>
</reference>